<organism evidence="5 6">
    <name type="scientific">Vibrio ishigakensis</name>
    <dbReference type="NCBI Taxonomy" id="1481914"/>
    <lineage>
        <taxon>Bacteria</taxon>
        <taxon>Pseudomonadati</taxon>
        <taxon>Pseudomonadota</taxon>
        <taxon>Gammaproteobacteria</taxon>
        <taxon>Vibrionales</taxon>
        <taxon>Vibrionaceae</taxon>
        <taxon>Vibrio</taxon>
    </lineage>
</organism>
<feature type="compositionally biased region" description="Low complexity" evidence="2">
    <location>
        <begin position="215"/>
        <end position="226"/>
    </location>
</feature>
<name>A0A0B8PHU4_9VIBR</name>
<feature type="compositionally biased region" description="Basic and acidic residues" evidence="2">
    <location>
        <begin position="199"/>
        <end position="209"/>
    </location>
</feature>
<feature type="compositionally biased region" description="Polar residues" evidence="2">
    <location>
        <begin position="242"/>
        <end position="259"/>
    </location>
</feature>
<reference evidence="5 6" key="2">
    <citation type="submission" date="2015-01" db="EMBL/GenBank/DDBJ databases">
        <authorList>
            <consortium name="NBRP consortium"/>
            <person name="Sawabe T."/>
            <person name="Meirelles P."/>
            <person name="Feng G."/>
            <person name="Sayaka M."/>
            <person name="Hattori M."/>
            <person name="Ohkuma M."/>
        </authorList>
    </citation>
    <scope>NUCLEOTIDE SEQUENCE [LARGE SCALE GENOMIC DNA]</scope>
    <source>
        <strain evidence="5 6">JCM19232</strain>
    </source>
</reference>
<dbReference type="Gene3D" id="3.40.1520.20">
    <property type="match status" value="1"/>
</dbReference>
<evidence type="ECO:0000313" key="5">
    <source>
        <dbReference type="EMBL" id="GAM62653.1"/>
    </source>
</evidence>
<evidence type="ECO:0000256" key="3">
    <source>
        <dbReference type="SAM" id="SignalP"/>
    </source>
</evidence>
<proteinExistence type="predicted"/>
<evidence type="ECO:0000259" key="4">
    <source>
        <dbReference type="PROSITE" id="PS50914"/>
    </source>
</evidence>
<protein>
    <submittedName>
        <fullName evidence="5">21 kDa hemolysin</fullName>
    </submittedName>
</protein>
<dbReference type="InterPro" id="IPR051686">
    <property type="entry name" value="Lipoprotein_DolP"/>
</dbReference>
<comment type="caution">
    <text evidence="5">The sequence shown here is derived from an EMBL/GenBank/DDBJ whole genome shotgun (WGS) entry which is preliminary data.</text>
</comment>
<dbReference type="PANTHER" id="PTHR34606">
    <property type="entry name" value="BON DOMAIN-CONTAINING PROTEIN"/>
    <property type="match status" value="1"/>
</dbReference>
<dbReference type="SMART" id="SM00749">
    <property type="entry name" value="BON"/>
    <property type="match status" value="2"/>
</dbReference>
<dbReference type="EMBL" id="BBSA01000006">
    <property type="protein sequence ID" value="GAM62653.1"/>
    <property type="molecule type" value="Genomic_DNA"/>
</dbReference>
<dbReference type="Proteomes" id="UP000031670">
    <property type="component" value="Unassembled WGS sequence"/>
</dbReference>
<evidence type="ECO:0000313" key="6">
    <source>
        <dbReference type="Proteomes" id="UP000031670"/>
    </source>
</evidence>
<keyword evidence="1 3" id="KW-0732">Signal</keyword>
<dbReference type="AlphaFoldDB" id="A0A0B8PHU4"/>
<dbReference type="Pfam" id="PF04972">
    <property type="entry name" value="BON"/>
    <property type="match status" value="2"/>
</dbReference>
<dbReference type="InterPro" id="IPR014004">
    <property type="entry name" value="Transpt-assoc_nodulatn_dom_bac"/>
</dbReference>
<dbReference type="PROSITE" id="PS51257">
    <property type="entry name" value="PROKAR_LIPOPROTEIN"/>
    <property type="match status" value="1"/>
</dbReference>
<evidence type="ECO:0000256" key="2">
    <source>
        <dbReference type="SAM" id="MobiDB-lite"/>
    </source>
</evidence>
<feature type="domain" description="BON" evidence="4">
    <location>
        <begin position="47"/>
        <end position="115"/>
    </location>
</feature>
<gene>
    <name evidence="5" type="ORF">JCM19232_1810</name>
</gene>
<feature type="chain" id="PRO_5002122171" evidence="3">
    <location>
        <begin position="27"/>
        <end position="259"/>
    </location>
</feature>
<feature type="domain" description="BON" evidence="4">
    <location>
        <begin position="124"/>
        <end position="191"/>
    </location>
</feature>
<accession>A0A0B8PHU4</accession>
<reference evidence="5 6" key="1">
    <citation type="submission" date="2015-01" db="EMBL/GenBank/DDBJ databases">
        <title>Vibrio sp. C5 JCM 19232 whole genome shotgun sequence.</title>
        <authorList>
            <person name="Sawabe T."/>
            <person name="Meirelles P."/>
            <person name="Feng G."/>
            <person name="Sayaka M."/>
            <person name="Hattori M."/>
            <person name="Ohkuma M."/>
        </authorList>
    </citation>
    <scope>NUCLEOTIDE SEQUENCE [LARGE SCALE GENOMIC DNA]</scope>
    <source>
        <strain evidence="5 6">JCM19232</strain>
    </source>
</reference>
<feature type="signal peptide" evidence="3">
    <location>
        <begin position="1"/>
        <end position="26"/>
    </location>
</feature>
<dbReference type="PROSITE" id="PS50914">
    <property type="entry name" value="BON"/>
    <property type="match status" value="2"/>
</dbReference>
<dbReference type="InterPro" id="IPR007055">
    <property type="entry name" value="BON_dom"/>
</dbReference>
<evidence type="ECO:0000256" key="1">
    <source>
        <dbReference type="ARBA" id="ARBA00022729"/>
    </source>
</evidence>
<dbReference type="PANTHER" id="PTHR34606:SF4">
    <property type="entry name" value="OUTER MEMBRANE LIPOPROTEIN DOLP"/>
    <property type="match status" value="1"/>
</dbReference>
<feature type="region of interest" description="Disordered" evidence="2">
    <location>
        <begin position="199"/>
        <end position="259"/>
    </location>
</feature>
<sequence>MLYTRKIKLAATALLTSLLLSGCAGSLTRGADTQSVSDIRSTRQVWQDNNVEFEAAAIGNKSPFKGQARIAANSYRGRVVLMGQVPTEEMKQQVTEQVKEVAGVSKVYNQLRVEPVIGVSQMSRDSWITTKVKSAFAREAKLKGASIKVITENNEVFLFGYVTAEHANVATEVARNVSDVKHVIRGFVVASNAIDDVEKAAEPEKKEATVEDLTESTPATPEATTTQPKENLTEEESVDYVDSSTESLKRTSSPFLGTK</sequence>